<dbReference type="InterPro" id="IPR043141">
    <property type="entry name" value="Ribosomal_uL10-like_sf"/>
</dbReference>
<name>A0A4Y8WQP5_9PORP</name>
<evidence type="ECO:0000256" key="6">
    <source>
        <dbReference type="ARBA" id="ARBA00035502"/>
    </source>
</evidence>
<keyword evidence="3 7" id="KW-0689">Ribosomal protein</keyword>
<dbReference type="RefSeq" id="WP_018357750.1">
    <property type="nucleotide sequence ID" value="NZ_CP197400.1"/>
</dbReference>
<evidence type="ECO:0000313" key="8">
    <source>
        <dbReference type="Proteomes" id="UP000297225"/>
    </source>
</evidence>
<dbReference type="PANTHER" id="PTHR11560">
    <property type="entry name" value="39S RIBOSOMAL PROTEIN L10, MITOCHONDRIAL"/>
    <property type="match status" value="1"/>
</dbReference>
<dbReference type="GO" id="GO:1990904">
    <property type="term" value="C:ribonucleoprotein complex"/>
    <property type="evidence" value="ECO:0007669"/>
    <property type="project" value="UniProtKB-KW"/>
</dbReference>
<reference evidence="7 8" key="1">
    <citation type="submission" date="2019-03" db="EMBL/GenBank/DDBJ databases">
        <title>Porphyromonas levii Isolated from the Uterus of Dairy Cows.</title>
        <authorList>
            <person name="Francis A.M."/>
        </authorList>
    </citation>
    <scope>NUCLEOTIDE SEQUENCE [LARGE SCALE GENOMIC DNA]</scope>
    <source>
        <strain evidence="7 8">AF5678</strain>
    </source>
</reference>
<evidence type="ECO:0000256" key="5">
    <source>
        <dbReference type="ARBA" id="ARBA00035202"/>
    </source>
</evidence>
<dbReference type="EMBL" id="SPNC01000033">
    <property type="protein sequence ID" value="TFH95949.1"/>
    <property type="molecule type" value="Genomic_DNA"/>
</dbReference>
<organism evidence="7 8">
    <name type="scientific">Porphyromonas levii</name>
    <dbReference type="NCBI Taxonomy" id="28114"/>
    <lineage>
        <taxon>Bacteria</taxon>
        <taxon>Pseudomonadati</taxon>
        <taxon>Bacteroidota</taxon>
        <taxon>Bacteroidia</taxon>
        <taxon>Bacteroidales</taxon>
        <taxon>Porphyromonadaceae</taxon>
        <taxon>Porphyromonas</taxon>
    </lineage>
</organism>
<dbReference type="STRING" id="1122973.GCA_000379925_00484"/>
<gene>
    <name evidence="7" type="ORF">E4P47_03415</name>
</gene>
<dbReference type="GO" id="GO:0005840">
    <property type="term" value="C:ribosome"/>
    <property type="evidence" value="ECO:0007669"/>
    <property type="project" value="UniProtKB-KW"/>
</dbReference>
<dbReference type="Gene3D" id="3.30.70.1730">
    <property type="match status" value="1"/>
</dbReference>
<dbReference type="Pfam" id="PF00466">
    <property type="entry name" value="Ribosomal_L10"/>
    <property type="match status" value="1"/>
</dbReference>
<evidence type="ECO:0000256" key="1">
    <source>
        <dbReference type="ARBA" id="ARBA00002633"/>
    </source>
</evidence>
<dbReference type="AlphaFoldDB" id="A0A4Y8WQP5"/>
<dbReference type="NCBIfam" id="NF000955">
    <property type="entry name" value="PRK00099.1-1"/>
    <property type="match status" value="1"/>
</dbReference>
<dbReference type="SUPFAM" id="SSF160369">
    <property type="entry name" value="Ribosomal protein L10-like"/>
    <property type="match status" value="1"/>
</dbReference>
<comment type="function">
    <text evidence="1">Forms part of the ribosomal stalk, playing a central role in the interaction of the ribosome with GTP-bound translation factors.</text>
</comment>
<keyword evidence="8" id="KW-1185">Reference proteome</keyword>
<comment type="similarity">
    <text evidence="2">Belongs to the universal ribosomal protein uL10 family.</text>
</comment>
<dbReference type="CDD" id="cd05797">
    <property type="entry name" value="Ribosomal_L10"/>
    <property type="match status" value="1"/>
</dbReference>
<evidence type="ECO:0000313" key="7">
    <source>
        <dbReference type="EMBL" id="TFH95949.1"/>
    </source>
</evidence>
<sequence>MNKEKKSSVVSDLVGLVEQYPNFYLVDIEALPADKTSGLRRLCFDKGVKLMMVKNSLVRVALTQIDEEKFSPIFEYLKGNTAIMFAETANVPARLIKDFVKENKPADADKKAKPEFKAAYVQESLYLGADKLEALVNVKSKEELIGDILSLLDGPIQGVVSALDSAGGTIHGLLKTLEERV</sequence>
<dbReference type="OrthoDB" id="1523686at2"/>
<dbReference type="InterPro" id="IPR001790">
    <property type="entry name" value="Ribosomal_uL10"/>
</dbReference>
<keyword evidence="4" id="KW-0687">Ribonucleoprotein</keyword>
<dbReference type="InterPro" id="IPR047865">
    <property type="entry name" value="Ribosomal_uL10_bac_type"/>
</dbReference>
<protein>
    <recommendedName>
        <fullName evidence="5">Large ribosomal subunit protein uL10</fullName>
    </recommendedName>
    <alternativeName>
        <fullName evidence="6">50S ribosomal protein L10</fullName>
    </alternativeName>
</protein>
<comment type="caution">
    <text evidence="7">The sequence shown here is derived from an EMBL/GenBank/DDBJ whole genome shotgun (WGS) entry which is preliminary data.</text>
</comment>
<accession>A0A4Y8WQP5</accession>
<evidence type="ECO:0000256" key="4">
    <source>
        <dbReference type="ARBA" id="ARBA00023274"/>
    </source>
</evidence>
<dbReference type="Proteomes" id="UP000297225">
    <property type="component" value="Unassembled WGS sequence"/>
</dbReference>
<evidence type="ECO:0000256" key="3">
    <source>
        <dbReference type="ARBA" id="ARBA00022980"/>
    </source>
</evidence>
<proteinExistence type="inferred from homology"/>
<dbReference type="GeneID" id="66796775"/>
<evidence type="ECO:0000256" key="2">
    <source>
        <dbReference type="ARBA" id="ARBA00008889"/>
    </source>
</evidence>